<dbReference type="EMBL" id="UGSC01000001">
    <property type="protein sequence ID" value="SUA70138.1"/>
    <property type="molecule type" value="Genomic_DNA"/>
</dbReference>
<accession>A0A378Y001</accession>
<evidence type="ECO:0000256" key="1">
    <source>
        <dbReference type="SAM" id="Phobius"/>
    </source>
</evidence>
<feature type="transmembrane region" description="Helical" evidence="1">
    <location>
        <begin position="28"/>
        <end position="49"/>
    </location>
</feature>
<keyword evidence="1" id="KW-1133">Transmembrane helix</keyword>
<evidence type="ECO:0000313" key="2">
    <source>
        <dbReference type="EMBL" id="SUA70138.1"/>
    </source>
</evidence>
<organism evidence="2 3">
    <name type="scientific">Paenibacillus polymyxa</name>
    <name type="common">Bacillus polymyxa</name>
    <dbReference type="NCBI Taxonomy" id="1406"/>
    <lineage>
        <taxon>Bacteria</taxon>
        <taxon>Bacillati</taxon>
        <taxon>Bacillota</taxon>
        <taxon>Bacilli</taxon>
        <taxon>Bacillales</taxon>
        <taxon>Paenibacillaceae</taxon>
        <taxon>Paenibacillus</taxon>
    </lineage>
</organism>
<sequence>MITFWIGFLFMMAQMVHVGIYKNLKRNFTWNQLGWFVLGLIDGVFLMYIHNLR</sequence>
<dbReference type="Proteomes" id="UP000254400">
    <property type="component" value="Unassembled WGS sequence"/>
</dbReference>
<dbReference type="AlphaFoldDB" id="A0A378Y001"/>
<reference evidence="2 3" key="1">
    <citation type="submission" date="2018-06" db="EMBL/GenBank/DDBJ databases">
        <authorList>
            <consortium name="Pathogen Informatics"/>
            <person name="Doyle S."/>
        </authorList>
    </citation>
    <scope>NUCLEOTIDE SEQUENCE [LARGE SCALE GENOMIC DNA]</scope>
    <source>
        <strain evidence="2 3">NCTC10343</strain>
    </source>
</reference>
<keyword evidence="1" id="KW-0472">Membrane</keyword>
<proteinExistence type="predicted"/>
<gene>
    <name evidence="2" type="ORF">NCTC10343_03008</name>
</gene>
<keyword evidence="1" id="KW-0812">Transmembrane</keyword>
<evidence type="ECO:0000313" key="3">
    <source>
        <dbReference type="Proteomes" id="UP000254400"/>
    </source>
</evidence>
<name>A0A378Y001_PAEPO</name>
<protein>
    <submittedName>
        <fullName evidence="2">Uncharacterized protein</fullName>
    </submittedName>
</protein>